<comment type="caution">
    <text evidence="1">The sequence shown here is derived from an EMBL/GenBank/DDBJ whole genome shotgun (WGS) entry which is preliminary data.</text>
</comment>
<name>A0A916XG69_9HYPH</name>
<reference evidence="1" key="1">
    <citation type="journal article" date="2014" name="Int. J. Syst. Evol. Microbiol.">
        <title>Complete genome sequence of Corynebacterium casei LMG S-19264T (=DSM 44701T), isolated from a smear-ripened cheese.</title>
        <authorList>
            <consortium name="US DOE Joint Genome Institute (JGI-PGF)"/>
            <person name="Walter F."/>
            <person name="Albersmeier A."/>
            <person name="Kalinowski J."/>
            <person name="Ruckert C."/>
        </authorList>
    </citation>
    <scope>NUCLEOTIDE SEQUENCE</scope>
    <source>
        <strain evidence="1">CGMCC 1.12919</strain>
    </source>
</reference>
<evidence type="ECO:0000313" key="1">
    <source>
        <dbReference type="EMBL" id="GGC71149.1"/>
    </source>
</evidence>
<evidence type="ECO:0000313" key="2">
    <source>
        <dbReference type="Proteomes" id="UP000637002"/>
    </source>
</evidence>
<dbReference type="Proteomes" id="UP000637002">
    <property type="component" value="Unassembled WGS sequence"/>
</dbReference>
<sequence>MAPAIAVLFACAPAVAQQESGYPIGQKDAEIIQACVKQEYSQMQNSSRSACRTPERYYAAKGGDHVRVKIPYPAPQNYKYVSGSGTAVQTSGSCEHNLYVNWMSEAQFQCEWETSGCGQFKEGGHVKGYCTMDMVYVPQSGDLRKIKEYCVASVIGGTATKPPISSVACSFN</sequence>
<reference evidence="1" key="2">
    <citation type="submission" date="2020-09" db="EMBL/GenBank/DDBJ databases">
        <authorList>
            <person name="Sun Q."/>
            <person name="Zhou Y."/>
        </authorList>
    </citation>
    <scope>NUCLEOTIDE SEQUENCE</scope>
    <source>
        <strain evidence="1">CGMCC 1.12919</strain>
    </source>
</reference>
<protein>
    <submittedName>
        <fullName evidence="1">Uncharacterized protein</fullName>
    </submittedName>
</protein>
<proteinExistence type="predicted"/>
<dbReference type="EMBL" id="BMGG01000005">
    <property type="protein sequence ID" value="GGC71149.1"/>
    <property type="molecule type" value="Genomic_DNA"/>
</dbReference>
<keyword evidence="2" id="KW-1185">Reference proteome</keyword>
<gene>
    <name evidence="1" type="ORF">GCM10010994_32060</name>
</gene>
<accession>A0A916XG69</accession>
<organism evidence="1 2">
    <name type="scientific">Chelatococcus reniformis</name>
    <dbReference type="NCBI Taxonomy" id="1494448"/>
    <lineage>
        <taxon>Bacteria</taxon>
        <taxon>Pseudomonadati</taxon>
        <taxon>Pseudomonadota</taxon>
        <taxon>Alphaproteobacteria</taxon>
        <taxon>Hyphomicrobiales</taxon>
        <taxon>Chelatococcaceae</taxon>
        <taxon>Chelatococcus</taxon>
    </lineage>
</organism>
<dbReference type="AlphaFoldDB" id="A0A916XG69"/>